<gene>
    <name evidence="1" type="ORF">ACFO3S_27380</name>
</gene>
<protein>
    <submittedName>
        <fullName evidence="1">Uncharacterized protein</fullName>
    </submittedName>
</protein>
<proteinExistence type="predicted"/>
<comment type="caution">
    <text evidence="1">The sequence shown here is derived from an EMBL/GenBank/DDBJ whole genome shotgun (WGS) entry which is preliminary data.</text>
</comment>
<keyword evidence="2" id="KW-1185">Reference proteome</keyword>
<accession>A0ABV9FLP6</accession>
<sequence length="103" mass="12122">MKDTSERFIITDDDLLDIVKPLTNLIPEWQARLKGRSVNIDFAVQIGTRLEKEGQRRFLTFLADHVVPEKQKVLRAFALDMRNDPYMPCFAFLYWRKTPDPPL</sequence>
<name>A0ABV9FLP6_9BACL</name>
<evidence type="ECO:0000313" key="2">
    <source>
        <dbReference type="Proteomes" id="UP001596028"/>
    </source>
</evidence>
<dbReference type="RefSeq" id="WP_378102842.1">
    <property type="nucleotide sequence ID" value="NZ_JBHSEP010000036.1"/>
</dbReference>
<evidence type="ECO:0000313" key="1">
    <source>
        <dbReference type="EMBL" id="MFC4601988.1"/>
    </source>
</evidence>
<organism evidence="1 2">
    <name type="scientific">Cohnella hongkongensis</name>
    <dbReference type="NCBI Taxonomy" id="178337"/>
    <lineage>
        <taxon>Bacteria</taxon>
        <taxon>Bacillati</taxon>
        <taxon>Bacillota</taxon>
        <taxon>Bacilli</taxon>
        <taxon>Bacillales</taxon>
        <taxon>Paenibacillaceae</taxon>
        <taxon>Cohnella</taxon>
    </lineage>
</organism>
<reference evidence="2" key="1">
    <citation type="journal article" date="2019" name="Int. J. Syst. Evol. Microbiol.">
        <title>The Global Catalogue of Microorganisms (GCM) 10K type strain sequencing project: providing services to taxonomists for standard genome sequencing and annotation.</title>
        <authorList>
            <consortium name="The Broad Institute Genomics Platform"/>
            <consortium name="The Broad Institute Genome Sequencing Center for Infectious Disease"/>
            <person name="Wu L."/>
            <person name="Ma J."/>
        </authorList>
    </citation>
    <scope>NUCLEOTIDE SEQUENCE [LARGE SCALE GENOMIC DNA]</scope>
    <source>
        <strain evidence="2">CCUG 49571</strain>
    </source>
</reference>
<dbReference type="Proteomes" id="UP001596028">
    <property type="component" value="Unassembled WGS sequence"/>
</dbReference>
<dbReference type="EMBL" id="JBHSEP010000036">
    <property type="protein sequence ID" value="MFC4601988.1"/>
    <property type="molecule type" value="Genomic_DNA"/>
</dbReference>